<keyword evidence="1" id="KW-1133">Transmembrane helix</keyword>
<dbReference type="EMBL" id="MAYW01000303">
    <property type="protein sequence ID" value="ODS30025.1"/>
    <property type="molecule type" value="Genomic_DNA"/>
</dbReference>
<feature type="transmembrane region" description="Helical" evidence="1">
    <location>
        <begin position="41"/>
        <end position="58"/>
    </location>
</feature>
<feature type="transmembrane region" description="Helical" evidence="1">
    <location>
        <begin position="70"/>
        <end position="90"/>
    </location>
</feature>
<evidence type="ECO:0000313" key="3">
    <source>
        <dbReference type="Proteomes" id="UP000094056"/>
    </source>
</evidence>
<accession>A0A1E3X323</accession>
<protein>
    <submittedName>
        <fullName evidence="2">Uncharacterized protein</fullName>
    </submittedName>
</protein>
<comment type="caution">
    <text evidence="2">The sequence shown here is derived from an EMBL/GenBank/DDBJ whole genome shotgun (WGS) entry which is preliminary data.</text>
</comment>
<feature type="transmembrane region" description="Helical" evidence="1">
    <location>
        <begin position="15"/>
        <end position="35"/>
    </location>
</feature>
<organism evidence="2 3">
    <name type="scientific">Candidatus Scalindua rubra</name>
    <dbReference type="NCBI Taxonomy" id="1872076"/>
    <lineage>
        <taxon>Bacteria</taxon>
        <taxon>Pseudomonadati</taxon>
        <taxon>Planctomycetota</taxon>
        <taxon>Candidatus Brocadiia</taxon>
        <taxon>Candidatus Brocadiales</taxon>
        <taxon>Candidatus Scalinduaceae</taxon>
        <taxon>Candidatus Scalindua</taxon>
    </lineage>
</organism>
<evidence type="ECO:0000313" key="2">
    <source>
        <dbReference type="EMBL" id="ODS30025.1"/>
    </source>
</evidence>
<proteinExistence type="predicted"/>
<sequence length="123" mass="13907">MPREIRENQNYRARLLKLIPSEIVAAYMVLAGIIPEDSAKWGTLIVSIVLLVLVPFYLSRFQDVKRASQLVVTMISFVVWIYSLGGPFEAWSLHEAWIASVILILWTLIVPLVVNPRTVTTIG</sequence>
<gene>
    <name evidence="2" type="ORF">SCARUB_04870</name>
</gene>
<keyword evidence="1" id="KW-0472">Membrane</keyword>
<name>A0A1E3X323_9BACT</name>
<reference evidence="2 3" key="1">
    <citation type="submission" date="2016-07" db="EMBL/GenBank/DDBJ databases">
        <title>Draft genome of Scalindua rubra, obtained from a brine-seawater interface in the Red Sea, sheds light on salt adaptation in anammox bacteria.</title>
        <authorList>
            <person name="Speth D.R."/>
            <person name="Lagkouvardos I."/>
            <person name="Wang Y."/>
            <person name="Qian P.-Y."/>
            <person name="Dutilh B.E."/>
            <person name="Jetten M.S."/>
        </authorList>
    </citation>
    <scope>NUCLEOTIDE SEQUENCE [LARGE SCALE GENOMIC DNA]</scope>
    <source>
        <strain evidence="2">BSI-1</strain>
    </source>
</reference>
<keyword evidence="1" id="KW-0812">Transmembrane</keyword>
<evidence type="ECO:0000256" key="1">
    <source>
        <dbReference type="SAM" id="Phobius"/>
    </source>
</evidence>
<feature type="transmembrane region" description="Helical" evidence="1">
    <location>
        <begin position="96"/>
        <end position="114"/>
    </location>
</feature>
<dbReference type="AlphaFoldDB" id="A0A1E3X323"/>
<dbReference type="Proteomes" id="UP000094056">
    <property type="component" value="Unassembled WGS sequence"/>
</dbReference>